<dbReference type="RefSeq" id="WP_077068034.1">
    <property type="nucleotide sequence ID" value="NZ_CEKZ01000003.1"/>
</dbReference>
<comment type="similarity">
    <text evidence="1">Belongs to the bacterial sugar transferase family.</text>
</comment>
<keyword evidence="2" id="KW-0812">Transmembrane</keyword>
<accession>A0A0C7QV26</accession>
<keyword evidence="2" id="KW-0472">Membrane</keyword>
<evidence type="ECO:0000256" key="2">
    <source>
        <dbReference type="SAM" id="Phobius"/>
    </source>
</evidence>
<feature type="domain" description="Bacterial sugar transferase" evidence="3">
    <location>
        <begin position="11"/>
        <end position="189"/>
    </location>
</feature>
<dbReference type="Pfam" id="PF02397">
    <property type="entry name" value="Bac_transf"/>
    <property type="match status" value="1"/>
</dbReference>
<dbReference type="EMBL" id="CEKZ01000003">
    <property type="protein sequence ID" value="CEQ04532.1"/>
    <property type="molecule type" value="Genomic_DNA"/>
</dbReference>
<feature type="transmembrane region" description="Helical" evidence="2">
    <location>
        <begin position="17"/>
        <end position="37"/>
    </location>
</feature>
<protein>
    <submittedName>
        <fullName evidence="4">Capsular polysaccharide biosynthsis protein</fullName>
    </submittedName>
</protein>
<dbReference type="PANTHER" id="PTHR30576">
    <property type="entry name" value="COLANIC BIOSYNTHESIS UDP-GLUCOSE LIPID CARRIER TRANSFERASE"/>
    <property type="match status" value="1"/>
</dbReference>
<dbReference type="Proteomes" id="UP000049127">
    <property type="component" value="Unassembled WGS sequence"/>
</dbReference>
<dbReference type="GO" id="GO:0016780">
    <property type="term" value="F:phosphotransferase activity, for other substituted phosphate groups"/>
    <property type="evidence" value="ECO:0007669"/>
    <property type="project" value="TreeGrafter"/>
</dbReference>
<proteinExistence type="inferred from homology"/>
<evidence type="ECO:0000259" key="3">
    <source>
        <dbReference type="Pfam" id="PF02397"/>
    </source>
</evidence>
<dbReference type="PANTHER" id="PTHR30576:SF0">
    <property type="entry name" value="UNDECAPRENYL-PHOSPHATE N-ACETYLGALACTOSAMINYL 1-PHOSPHATE TRANSFERASE-RELATED"/>
    <property type="match status" value="1"/>
</dbReference>
<name>A0A0C7QV26_PARSO</name>
<reference evidence="4 5" key="1">
    <citation type="submission" date="2015-01" db="EMBL/GenBank/DDBJ databases">
        <authorList>
            <person name="Aslett A.Martin."/>
            <person name="De Silva Nishadi"/>
        </authorList>
    </citation>
    <scope>NUCLEOTIDE SEQUENCE [LARGE SCALE GENOMIC DNA]</scope>
    <source>
        <strain evidence="4 5">R28058</strain>
    </source>
</reference>
<dbReference type="InterPro" id="IPR003362">
    <property type="entry name" value="Bact_transf"/>
</dbReference>
<evidence type="ECO:0000313" key="4">
    <source>
        <dbReference type="EMBL" id="CEQ04532.1"/>
    </source>
</evidence>
<keyword evidence="2" id="KW-1133">Transmembrane helix</keyword>
<sequence>MKINNISISIKNILDRILALIGIIAISPILFITAFIIKIESEGPIIFKQDRVGKDGKIFKVYKFRSMIENAQYIGAGLYFEGEDDPRITKSGKFIRKTSIDELPQLFNVLKGEMSLVGPRPLLKITTDEMTDRQRKRLLMKPGMTGLAQINGRNELSIKERIENDLEYIENYSLILDVKIILRTIGVVLLRKGIRMDQSKSDVEKI</sequence>
<dbReference type="AlphaFoldDB" id="A0A0C7QV26"/>
<evidence type="ECO:0000256" key="1">
    <source>
        <dbReference type="ARBA" id="ARBA00006464"/>
    </source>
</evidence>
<evidence type="ECO:0000313" key="5">
    <source>
        <dbReference type="Proteomes" id="UP000049127"/>
    </source>
</evidence>
<organism evidence="4 5">
    <name type="scientific">Paraclostridium sordellii</name>
    <name type="common">Clostridium sordellii</name>
    <dbReference type="NCBI Taxonomy" id="1505"/>
    <lineage>
        <taxon>Bacteria</taxon>
        <taxon>Bacillati</taxon>
        <taxon>Bacillota</taxon>
        <taxon>Clostridia</taxon>
        <taxon>Peptostreptococcales</taxon>
        <taxon>Peptostreptococcaceae</taxon>
        <taxon>Paraclostridium</taxon>
    </lineage>
</organism>
<dbReference type="OrthoDB" id="9808602at2"/>
<gene>
    <name evidence="4" type="primary">wcaJ_1</name>
    <name evidence="4" type="ORF">R28058_22651</name>
</gene>